<name>A0A6P7GMS2_DIAVI</name>
<evidence type="ECO:0000256" key="1">
    <source>
        <dbReference type="ARBA" id="ARBA00004123"/>
    </source>
</evidence>
<dbReference type="InterPro" id="IPR052131">
    <property type="entry name" value="ATRX_domain-containing"/>
</dbReference>
<dbReference type="GO" id="GO:0008270">
    <property type="term" value="F:zinc ion binding"/>
    <property type="evidence" value="ECO:0007669"/>
    <property type="project" value="UniProtKB-KW"/>
</dbReference>
<keyword evidence="9" id="KW-0067">ATP-binding</keyword>
<sequence length="169" mass="18871">MDEDFDPSLLMPELSMEIEEAPVITHSDAPAPKPDGSNSPLRLYDPIFSTFVDEITGAEIDFNLTAEELELKAKTFGEKNPVQLTKIHCTACNIHLGSALDGQGNRFVHPLLKVLICKKCYHFYTSGEFEKDEDGSELYCRWCGQGGQVLCCANCEMVFCKVVRSRLIC</sequence>
<evidence type="ECO:0000256" key="7">
    <source>
        <dbReference type="ARBA" id="ARBA00022801"/>
    </source>
</evidence>
<dbReference type="GO" id="GO:0005524">
    <property type="term" value="F:ATP binding"/>
    <property type="evidence" value="ECO:0007669"/>
    <property type="project" value="UniProtKB-KW"/>
</dbReference>
<dbReference type="InParanoid" id="A0A6P7GMS2"/>
<evidence type="ECO:0000256" key="10">
    <source>
        <dbReference type="ARBA" id="ARBA00023125"/>
    </source>
</evidence>
<comment type="similarity">
    <text evidence="2">Belongs to the SNF2/RAD54 helicase family.</text>
</comment>
<evidence type="ECO:0000256" key="4">
    <source>
        <dbReference type="ARBA" id="ARBA00022741"/>
    </source>
</evidence>
<dbReference type="GO" id="GO:0005634">
    <property type="term" value="C:nucleus"/>
    <property type="evidence" value="ECO:0007669"/>
    <property type="project" value="UniProtKB-SubCell"/>
</dbReference>
<dbReference type="Pfam" id="PF17981">
    <property type="entry name" value="ADD_ATRX"/>
    <property type="match status" value="1"/>
</dbReference>
<dbReference type="InterPro" id="IPR025766">
    <property type="entry name" value="ADD"/>
</dbReference>
<dbReference type="AlphaFoldDB" id="A0A6P7GMS2"/>
<keyword evidence="3" id="KW-0479">Metal-binding</keyword>
<dbReference type="GO" id="GO:0006338">
    <property type="term" value="P:chromatin remodeling"/>
    <property type="evidence" value="ECO:0007669"/>
    <property type="project" value="TreeGrafter"/>
</dbReference>
<dbReference type="GO" id="GO:0006281">
    <property type="term" value="P:DNA repair"/>
    <property type="evidence" value="ECO:0007669"/>
    <property type="project" value="UniProtKB-KW"/>
</dbReference>
<dbReference type="GO" id="GO:0031297">
    <property type="term" value="P:replication fork processing"/>
    <property type="evidence" value="ECO:0007669"/>
    <property type="project" value="TreeGrafter"/>
</dbReference>
<organism evidence="15">
    <name type="scientific">Diabrotica virgifera virgifera</name>
    <name type="common">western corn rootworm</name>
    <dbReference type="NCBI Taxonomy" id="50390"/>
    <lineage>
        <taxon>Eukaryota</taxon>
        <taxon>Metazoa</taxon>
        <taxon>Ecdysozoa</taxon>
        <taxon>Arthropoda</taxon>
        <taxon>Hexapoda</taxon>
        <taxon>Insecta</taxon>
        <taxon>Pterygota</taxon>
        <taxon>Neoptera</taxon>
        <taxon>Endopterygota</taxon>
        <taxon>Coleoptera</taxon>
        <taxon>Polyphaga</taxon>
        <taxon>Cucujiformia</taxon>
        <taxon>Chrysomeloidea</taxon>
        <taxon>Chrysomelidae</taxon>
        <taxon>Galerucinae</taxon>
        <taxon>Diabroticina</taxon>
        <taxon>Diabroticites</taxon>
        <taxon>Diabrotica</taxon>
    </lineage>
</organism>
<keyword evidence="5" id="KW-0227">DNA damage</keyword>
<dbReference type="CDD" id="cd11726">
    <property type="entry name" value="ADDz_ATRX"/>
    <property type="match status" value="1"/>
</dbReference>
<keyword evidence="12" id="KW-0539">Nucleus</keyword>
<comment type="subcellular location">
    <subcellularLocation>
        <location evidence="1">Nucleus</location>
    </subcellularLocation>
</comment>
<comment type="catalytic activity">
    <reaction evidence="13">
        <text>ATP + H2O = ADP + phosphate + H(+)</text>
        <dbReference type="Rhea" id="RHEA:13065"/>
        <dbReference type="ChEBI" id="CHEBI:15377"/>
        <dbReference type="ChEBI" id="CHEBI:15378"/>
        <dbReference type="ChEBI" id="CHEBI:30616"/>
        <dbReference type="ChEBI" id="CHEBI:43474"/>
        <dbReference type="ChEBI" id="CHEBI:456216"/>
        <dbReference type="EC" id="3.6.4.12"/>
    </reaction>
</comment>
<dbReference type="RefSeq" id="XP_028151206.1">
    <property type="nucleotide sequence ID" value="XM_028295405.1"/>
</dbReference>
<keyword evidence="10" id="KW-0238">DNA-binding</keyword>
<evidence type="ECO:0000313" key="15">
    <source>
        <dbReference type="RefSeq" id="XP_028151206.1"/>
    </source>
</evidence>
<evidence type="ECO:0000256" key="5">
    <source>
        <dbReference type="ARBA" id="ARBA00022763"/>
    </source>
</evidence>
<dbReference type="GO" id="GO:0016787">
    <property type="term" value="F:hydrolase activity"/>
    <property type="evidence" value="ECO:0007669"/>
    <property type="project" value="UniProtKB-KW"/>
</dbReference>
<evidence type="ECO:0000256" key="12">
    <source>
        <dbReference type="ARBA" id="ARBA00023242"/>
    </source>
</evidence>
<keyword evidence="11" id="KW-0234">DNA repair</keyword>
<proteinExistence type="inferred from homology"/>
<dbReference type="GO" id="GO:0005721">
    <property type="term" value="C:pericentric heterochromatin"/>
    <property type="evidence" value="ECO:0007669"/>
    <property type="project" value="TreeGrafter"/>
</dbReference>
<gene>
    <name evidence="15" type="primary">LOC114344571</name>
</gene>
<keyword evidence="4" id="KW-0547">Nucleotide-binding</keyword>
<dbReference type="PROSITE" id="PS51533">
    <property type="entry name" value="ADD"/>
    <property type="match status" value="1"/>
</dbReference>
<evidence type="ECO:0000256" key="6">
    <source>
        <dbReference type="ARBA" id="ARBA00022771"/>
    </source>
</evidence>
<protein>
    <submittedName>
        <fullName evidence="15">Transcriptional regulator ATRX-like</fullName>
    </submittedName>
</protein>
<evidence type="ECO:0000256" key="11">
    <source>
        <dbReference type="ARBA" id="ARBA00023204"/>
    </source>
</evidence>
<dbReference type="GO" id="GO:0003678">
    <property type="term" value="F:DNA helicase activity"/>
    <property type="evidence" value="ECO:0007669"/>
    <property type="project" value="UniProtKB-EC"/>
</dbReference>
<evidence type="ECO:0000256" key="13">
    <source>
        <dbReference type="ARBA" id="ARBA00047995"/>
    </source>
</evidence>
<keyword evidence="8" id="KW-0862">Zinc</keyword>
<dbReference type="InterPro" id="IPR041430">
    <property type="entry name" value="ADD_ATRX"/>
</dbReference>
<reference evidence="15" key="1">
    <citation type="submission" date="2025-08" db="UniProtKB">
        <authorList>
            <consortium name="RefSeq"/>
        </authorList>
    </citation>
    <scope>IDENTIFICATION</scope>
    <source>
        <tissue evidence="15">Whole insect</tissue>
    </source>
</reference>
<dbReference type="PANTHER" id="PTHR46357">
    <property type="entry name" value="TRANSCRIPTIONAL REGULATOR ATRX"/>
    <property type="match status" value="1"/>
</dbReference>
<feature type="domain" description="PHD-type" evidence="14">
    <location>
        <begin position="77"/>
        <end position="169"/>
    </location>
</feature>
<keyword evidence="7" id="KW-0378">Hydrolase</keyword>
<evidence type="ECO:0000256" key="8">
    <source>
        <dbReference type="ARBA" id="ARBA00022833"/>
    </source>
</evidence>
<evidence type="ECO:0000256" key="2">
    <source>
        <dbReference type="ARBA" id="ARBA00007025"/>
    </source>
</evidence>
<evidence type="ECO:0000256" key="3">
    <source>
        <dbReference type="ARBA" id="ARBA00022723"/>
    </source>
</evidence>
<dbReference type="PANTHER" id="PTHR46357:SF1">
    <property type="entry name" value="TRANSCRIPTIONAL REGULATOR ATRX"/>
    <property type="match status" value="1"/>
</dbReference>
<accession>A0A6P7GMS2</accession>
<dbReference type="GO" id="GO:0031490">
    <property type="term" value="F:chromatin DNA binding"/>
    <property type="evidence" value="ECO:0007669"/>
    <property type="project" value="TreeGrafter"/>
</dbReference>
<evidence type="ECO:0000259" key="14">
    <source>
        <dbReference type="PROSITE" id="PS51533"/>
    </source>
</evidence>
<keyword evidence="6" id="KW-0863">Zinc-finger</keyword>
<evidence type="ECO:0000256" key="9">
    <source>
        <dbReference type="ARBA" id="ARBA00022840"/>
    </source>
</evidence>